<dbReference type="NCBIfam" id="TIGR02727">
    <property type="entry name" value="MTHFS_bact"/>
    <property type="match status" value="1"/>
</dbReference>
<evidence type="ECO:0000256" key="4">
    <source>
        <dbReference type="PIRSR" id="PIRSR006806-1"/>
    </source>
</evidence>
<evidence type="ECO:0000256" key="1">
    <source>
        <dbReference type="ARBA" id="ARBA00010638"/>
    </source>
</evidence>
<keyword evidence="3 4" id="KW-0067">ATP-binding</keyword>
<dbReference type="GO" id="GO:0030272">
    <property type="term" value="F:5-formyltetrahydrofolate cyclo-ligase activity"/>
    <property type="evidence" value="ECO:0007669"/>
    <property type="project" value="UniProtKB-EC"/>
</dbReference>
<dbReference type="PIRSF" id="PIRSF006806">
    <property type="entry name" value="FTHF_cligase"/>
    <property type="match status" value="1"/>
</dbReference>
<comment type="similarity">
    <text evidence="1 5">Belongs to the 5-formyltetrahydrofolate cyclo-ligase family.</text>
</comment>
<feature type="binding site" evidence="4">
    <location>
        <begin position="144"/>
        <end position="152"/>
    </location>
    <ligand>
        <name>ATP</name>
        <dbReference type="ChEBI" id="CHEBI:30616"/>
    </ligand>
</feature>
<comment type="catalytic activity">
    <reaction evidence="5">
        <text>(6S)-5-formyl-5,6,7,8-tetrahydrofolate + ATP = (6R)-5,10-methenyltetrahydrofolate + ADP + phosphate</text>
        <dbReference type="Rhea" id="RHEA:10488"/>
        <dbReference type="ChEBI" id="CHEBI:30616"/>
        <dbReference type="ChEBI" id="CHEBI:43474"/>
        <dbReference type="ChEBI" id="CHEBI:57455"/>
        <dbReference type="ChEBI" id="CHEBI:57457"/>
        <dbReference type="ChEBI" id="CHEBI:456216"/>
        <dbReference type="EC" id="6.3.3.2"/>
    </reaction>
</comment>
<dbReference type="Gene3D" id="3.40.50.10420">
    <property type="entry name" value="NagB/RpiA/CoA transferase-like"/>
    <property type="match status" value="1"/>
</dbReference>
<feature type="binding site" evidence="4">
    <location>
        <position position="59"/>
    </location>
    <ligand>
        <name>substrate</name>
    </ligand>
</feature>
<dbReference type="GO" id="GO:0009396">
    <property type="term" value="P:folic acid-containing compound biosynthetic process"/>
    <property type="evidence" value="ECO:0007669"/>
    <property type="project" value="TreeGrafter"/>
</dbReference>
<dbReference type="PANTHER" id="PTHR23407:SF1">
    <property type="entry name" value="5-FORMYLTETRAHYDROFOLATE CYCLO-LIGASE"/>
    <property type="match status" value="1"/>
</dbReference>
<dbReference type="Pfam" id="PF01812">
    <property type="entry name" value="5-FTHF_cyc-lig"/>
    <property type="match status" value="1"/>
</dbReference>
<keyword evidence="2 4" id="KW-0547">Nucleotide-binding</keyword>
<dbReference type="InterPro" id="IPR024185">
    <property type="entry name" value="FTHF_cligase-like_sf"/>
</dbReference>
<dbReference type="EMBL" id="QDDL01000001">
    <property type="protein sequence ID" value="PVZ72293.1"/>
    <property type="molecule type" value="Genomic_DNA"/>
</dbReference>
<feature type="binding site" evidence="4">
    <location>
        <position position="64"/>
    </location>
    <ligand>
        <name>substrate</name>
    </ligand>
</feature>
<reference evidence="6 7" key="1">
    <citation type="submission" date="2018-04" db="EMBL/GenBank/DDBJ databases">
        <title>Thalassorhabdus spongiae gen. nov., sp. nov., isolated from a marine sponge in South-West Iceland.</title>
        <authorList>
            <person name="Knobloch S."/>
            <person name="Daussin A."/>
            <person name="Johannsson R."/>
            <person name="Marteinsson V.T."/>
        </authorList>
    </citation>
    <scope>NUCLEOTIDE SEQUENCE [LARGE SCALE GENOMIC DNA]</scope>
    <source>
        <strain evidence="6 7">Hp12</strain>
    </source>
</reference>
<dbReference type="AlphaFoldDB" id="A0A2V1H1B7"/>
<evidence type="ECO:0000256" key="3">
    <source>
        <dbReference type="ARBA" id="ARBA00022840"/>
    </source>
</evidence>
<dbReference type="PANTHER" id="PTHR23407">
    <property type="entry name" value="ATPASE INHIBITOR/5-FORMYLTETRAHYDROFOLATE CYCLO-LIGASE"/>
    <property type="match status" value="1"/>
</dbReference>
<gene>
    <name evidence="6" type="ORF">DC094_04600</name>
</gene>
<evidence type="ECO:0000313" key="7">
    <source>
        <dbReference type="Proteomes" id="UP000244906"/>
    </source>
</evidence>
<dbReference type="GO" id="GO:0046872">
    <property type="term" value="F:metal ion binding"/>
    <property type="evidence" value="ECO:0007669"/>
    <property type="project" value="UniProtKB-KW"/>
</dbReference>
<evidence type="ECO:0000256" key="5">
    <source>
        <dbReference type="RuleBase" id="RU361279"/>
    </source>
</evidence>
<dbReference type="RefSeq" id="WP_116685879.1">
    <property type="nucleotide sequence ID" value="NZ_CAWNYD010000001.1"/>
</dbReference>
<accession>A0A2V1H1B7</accession>
<keyword evidence="7" id="KW-1185">Reference proteome</keyword>
<dbReference type="EC" id="6.3.3.2" evidence="5"/>
<dbReference type="InterPro" id="IPR037171">
    <property type="entry name" value="NagB/RpiA_transferase-like"/>
</dbReference>
<protein>
    <recommendedName>
        <fullName evidence="5">5-formyltetrahydrofolate cyclo-ligase</fullName>
        <ecNumber evidence="5">6.3.3.2</ecNumber>
    </recommendedName>
</protein>
<dbReference type="InterPro" id="IPR002698">
    <property type="entry name" value="FTHF_cligase"/>
</dbReference>
<name>A0A2V1H1B7_9GAMM</name>
<evidence type="ECO:0000313" key="6">
    <source>
        <dbReference type="EMBL" id="PVZ72293.1"/>
    </source>
</evidence>
<dbReference type="SUPFAM" id="SSF100950">
    <property type="entry name" value="NagB/RpiA/CoA transferase-like"/>
    <property type="match status" value="1"/>
</dbReference>
<dbReference type="GO" id="GO:0035999">
    <property type="term" value="P:tetrahydrofolate interconversion"/>
    <property type="evidence" value="ECO:0007669"/>
    <property type="project" value="TreeGrafter"/>
</dbReference>
<organism evidence="6 7">
    <name type="scientific">Pelagibaculum spongiae</name>
    <dbReference type="NCBI Taxonomy" id="2080658"/>
    <lineage>
        <taxon>Bacteria</taxon>
        <taxon>Pseudomonadati</taxon>
        <taxon>Pseudomonadota</taxon>
        <taxon>Gammaproteobacteria</taxon>
        <taxon>Oceanospirillales</taxon>
        <taxon>Pelagibaculum</taxon>
    </lineage>
</organism>
<sequence>MNTPSNQQPPSDPRALRRHLRQARRAISISQRQQLDLQICQHLLQLPQLDKPCKIAFYMAGDGEADILHAALSLMKQGHQFYLPIIDSDGTNRLRFGLWQPDCAMKANRFDIAEPDVAFKDQLTGLQLDLIFMPLVGFDLTGNRLGMGGGFYDRTLEFKIKQPSADDPELIGIAYQCQNVEQLNRENWDVPLDGLISEQCYRKFSR</sequence>
<keyword evidence="5" id="KW-0460">Magnesium</keyword>
<dbReference type="GO" id="GO:0005524">
    <property type="term" value="F:ATP binding"/>
    <property type="evidence" value="ECO:0007669"/>
    <property type="project" value="UniProtKB-KW"/>
</dbReference>
<dbReference type="OrthoDB" id="9801938at2"/>
<keyword evidence="6" id="KW-0436">Ligase</keyword>
<comment type="cofactor">
    <cofactor evidence="5">
        <name>Mg(2+)</name>
        <dbReference type="ChEBI" id="CHEBI:18420"/>
    </cofactor>
</comment>
<proteinExistence type="inferred from homology"/>
<comment type="caution">
    <text evidence="6">The sequence shown here is derived from an EMBL/GenBank/DDBJ whole genome shotgun (WGS) entry which is preliminary data.</text>
</comment>
<keyword evidence="5" id="KW-0479">Metal-binding</keyword>
<dbReference type="Proteomes" id="UP000244906">
    <property type="component" value="Unassembled WGS sequence"/>
</dbReference>
<evidence type="ECO:0000256" key="2">
    <source>
        <dbReference type="ARBA" id="ARBA00022741"/>
    </source>
</evidence>